<reference evidence="2" key="1">
    <citation type="submission" date="2018-02" db="EMBL/GenBank/DDBJ databases">
        <title>Rhizophora mucronata_Transcriptome.</title>
        <authorList>
            <person name="Meera S.P."/>
            <person name="Sreeshan A."/>
            <person name="Augustine A."/>
        </authorList>
    </citation>
    <scope>NUCLEOTIDE SEQUENCE</scope>
    <source>
        <tissue evidence="2">Leaf</tissue>
    </source>
</reference>
<protein>
    <submittedName>
        <fullName evidence="2">Uncharacterized protein</fullName>
    </submittedName>
</protein>
<feature type="region of interest" description="Disordered" evidence="1">
    <location>
        <begin position="59"/>
        <end position="90"/>
    </location>
</feature>
<proteinExistence type="predicted"/>
<evidence type="ECO:0000313" key="2">
    <source>
        <dbReference type="EMBL" id="MBW99562.1"/>
    </source>
</evidence>
<dbReference type="AlphaFoldDB" id="A0A2P2K1H5"/>
<evidence type="ECO:0000256" key="1">
    <source>
        <dbReference type="SAM" id="MobiDB-lite"/>
    </source>
</evidence>
<name>A0A2P2K1H5_RHIMU</name>
<sequence>MTSPCVQSVSICKTCTICPRRMMNQDLGFICNTVIVHSASRCQIGNLLFYRESSKTCKQDSNPDQNNKMGSAPLHWQCDPIDILPSKHGK</sequence>
<dbReference type="EMBL" id="GGEC01019079">
    <property type="protein sequence ID" value="MBW99562.1"/>
    <property type="molecule type" value="Transcribed_RNA"/>
</dbReference>
<organism evidence="2">
    <name type="scientific">Rhizophora mucronata</name>
    <name type="common">Asiatic mangrove</name>
    <dbReference type="NCBI Taxonomy" id="61149"/>
    <lineage>
        <taxon>Eukaryota</taxon>
        <taxon>Viridiplantae</taxon>
        <taxon>Streptophyta</taxon>
        <taxon>Embryophyta</taxon>
        <taxon>Tracheophyta</taxon>
        <taxon>Spermatophyta</taxon>
        <taxon>Magnoliopsida</taxon>
        <taxon>eudicotyledons</taxon>
        <taxon>Gunneridae</taxon>
        <taxon>Pentapetalae</taxon>
        <taxon>rosids</taxon>
        <taxon>fabids</taxon>
        <taxon>Malpighiales</taxon>
        <taxon>Rhizophoraceae</taxon>
        <taxon>Rhizophora</taxon>
    </lineage>
</organism>
<accession>A0A2P2K1H5</accession>
<feature type="compositionally biased region" description="Polar residues" evidence="1">
    <location>
        <begin position="59"/>
        <end position="69"/>
    </location>
</feature>